<evidence type="ECO:0000259" key="1">
    <source>
        <dbReference type="Pfam" id="PF12937"/>
    </source>
</evidence>
<evidence type="ECO:0000313" key="2">
    <source>
        <dbReference type="EMBL" id="KAG0270675.1"/>
    </source>
</evidence>
<dbReference type="OrthoDB" id="2585512at2759"/>
<dbReference type="InterPro" id="IPR036047">
    <property type="entry name" value="F-box-like_dom_sf"/>
</dbReference>
<dbReference type="SUPFAM" id="SSF81383">
    <property type="entry name" value="F-box domain"/>
    <property type="match status" value="1"/>
</dbReference>
<dbReference type="InterPro" id="IPR001810">
    <property type="entry name" value="F-box_dom"/>
</dbReference>
<dbReference type="SUPFAM" id="SSF52047">
    <property type="entry name" value="RNI-like"/>
    <property type="match status" value="1"/>
</dbReference>
<accession>A0A9P6QJZ1</accession>
<reference evidence="2" key="1">
    <citation type="journal article" date="2020" name="Fungal Divers.">
        <title>Resolving the Mortierellaceae phylogeny through synthesis of multi-gene phylogenetics and phylogenomics.</title>
        <authorList>
            <person name="Vandepol N."/>
            <person name="Liber J."/>
            <person name="Desiro A."/>
            <person name="Na H."/>
            <person name="Kennedy M."/>
            <person name="Barry K."/>
            <person name="Grigoriev I.V."/>
            <person name="Miller A.N."/>
            <person name="O'Donnell K."/>
            <person name="Stajich J.E."/>
            <person name="Bonito G."/>
        </authorList>
    </citation>
    <scope>NUCLEOTIDE SEQUENCE</scope>
    <source>
        <strain evidence="2">BC1065</strain>
    </source>
</reference>
<organism evidence="2 3">
    <name type="scientific">Actinomortierella ambigua</name>
    <dbReference type="NCBI Taxonomy" id="1343610"/>
    <lineage>
        <taxon>Eukaryota</taxon>
        <taxon>Fungi</taxon>
        <taxon>Fungi incertae sedis</taxon>
        <taxon>Mucoromycota</taxon>
        <taxon>Mortierellomycotina</taxon>
        <taxon>Mortierellomycetes</taxon>
        <taxon>Mortierellales</taxon>
        <taxon>Mortierellaceae</taxon>
        <taxon>Actinomortierella</taxon>
    </lineage>
</organism>
<dbReference type="Gene3D" id="3.80.10.10">
    <property type="entry name" value="Ribonuclease Inhibitor"/>
    <property type="match status" value="2"/>
</dbReference>
<keyword evidence="3" id="KW-1185">Reference proteome</keyword>
<name>A0A9P6QJZ1_9FUNG</name>
<evidence type="ECO:0000313" key="3">
    <source>
        <dbReference type="Proteomes" id="UP000807716"/>
    </source>
</evidence>
<protein>
    <recommendedName>
        <fullName evidence="1">F-box domain-containing protein</fullName>
    </recommendedName>
</protein>
<dbReference type="EMBL" id="JAAAJB010000001">
    <property type="protein sequence ID" value="KAG0270675.1"/>
    <property type="molecule type" value="Genomic_DNA"/>
</dbReference>
<dbReference type="Pfam" id="PF12937">
    <property type="entry name" value="F-box-like"/>
    <property type="match status" value="1"/>
</dbReference>
<dbReference type="Gene3D" id="1.20.1280.50">
    <property type="match status" value="1"/>
</dbReference>
<comment type="caution">
    <text evidence="2">The sequence shown here is derived from an EMBL/GenBank/DDBJ whole genome shotgun (WGS) entry which is preliminary data.</text>
</comment>
<dbReference type="PANTHER" id="PTHR38926:SF72">
    <property type="entry name" value="IM:7136021-RELATED"/>
    <property type="match status" value="1"/>
</dbReference>
<dbReference type="PANTHER" id="PTHR38926">
    <property type="entry name" value="F-BOX DOMAIN CONTAINING PROTEIN, EXPRESSED"/>
    <property type="match status" value="1"/>
</dbReference>
<dbReference type="Proteomes" id="UP000807716">
    <property type="component" value="Unassembled WGS sequence"/>
</dbReference>
<dbReference type="AlphaFoldDB" id="A0A9P6QJZ1"/>
<feature type="domain" description="F-box" evidence="1">
    <location>
        <begin position="49"/>
        <end position="89"/>
    </location>
</feature>
<sequence length="534" mass="60858">MSTNAPQGIQQLQSYFHRRIRSFVRTVSIASVPENATLWRSEVNPLMLPEILHGVFSFLSTKTLVRVNLVCKTWHAQASGHLWRDPFFRPYSDGDHIKKRVLPFIKDHLGHVQSLNLAYARWDVMEAVARLPVAEFPAVTRLDLFCATLDDDLLIMLLAKTPHLRVLDLKQSDCLSETCIQQIQRLTHLETLSIDVDLRVWPSKIKRLKWCHASGTSTEEQVQATLQGILRCCPLLDELVLQELQLKSTSWFEQLLVQKSNLRRLSLFACELDGQVLHRVAPTGLQYLTRFDVSMCDHVRAKDVMAVLDACPHITSLFVSLVEGLELDKVSPQVLGRLEVLRLSLFDLSVASMHAILDDCWSLRRLHLNDLSVAMRALGEIKPFSWAFAETLQELSIQKVRSGDQGSSSSSSENTERFSRGILQNLSQLTHLHSLMIADSDIVFKVNVSGLLAPMANLKRLRQLVLFGLANRLQFQEIQWITDSYLALEELVCYEATEIPIQSWLKLHHPEIVLSYPTNQWRTMQIKDPLSFEG</sequence>
<dbReference type="InterPro" id="IPR032675">
    <property type="entry name" value="LRR_dom_sf"/>
</dbReference>
<proteinExistence type="predicted"/>
<gene>
    <name evidence="2" type="ORF">DFQ27_000025</name>
</gene>